<gene>
    <name evidence="2" type="ORF">UFOVP204_22</name>
</gene>
<organism evidence="2">
    <name type="scientific">uncultured Caudovirales phage</name>
    <dbReference type="NCBI Taxonomy" id="2100421"/>
    <lineage>
        <taxon>Viruses</taxon>
        <taxon>Duplodnaviria</taxon>
        <taxon>Heunggongvirae</taxon>
        <taxon>Uroviricota</taxon>
        <taxon>Caudoviricetes</taxon>
        <taxon>Peduoviridae</taxon>
        <taxon>Maltschvirus</taxon>
        <taxon>Maltschvirus maltsch</taxon>
    </lineage>
</organism>
<reference evidence="2" key="1">
    <citation type="submission" date="2020-05" db="EMBL/GenBank/DDBJ databases">
        <authorList>
            <person name="Chiriac C."/>
            <person name="Salcher M."/>
            <person name="Ghai R."/>
            <person name="Kavagutti S V."/>
        </authorList>
    </citation>
    <scope>NUCLEOTIDE SEQUENCE</scope>
</reference>
<protein>
    <submittedName>
        <fullName evidence="2">Uncharacterized protein</fullName>
    </submittedName>
</protein>
<keyword evidence="1" id="KW-0812">Transmembrane</keyword>
<accession>A0A6J7WK01</accession>
<feature type="transmembrane region" description="Helical" evidence="1">
    <location>
        <begin position="12"/>
        <end position="29"/>
    </location>
</feature>
<keyword evidence="1" id="KW-0472">Membrane</keyword>
<name>A0A6J7WK01_9CAUD</name>
<keyword evidence="1" id="KW-1133">Transmembrane helix</keyword>
<sequence length="61" mass="7000">MKQFFKDISKDFFSEIWTFVGLFSAWLVLTGSAKVVIGKVTLASFLVWCITLRLRNPKEGE</sequence>
<evidence type="ECO:0000313" key="2">
    <source>
        <dbReference type="EMBL" id="CAB5218140.1"/>
    </source>
</evidence>
<proteinExistence type="predicted"/>
<dbReference type="EMBL" id="LR798257">
    <property type="protein sequence ID" value="CAB5218140.1"/>
    <property type="molecule type" value="Genomic_DNA"/>
</dbReference>
<evidence type="ECO:0000256" key="1">
    <source>
        <dbReference type="SAM" id="Phobius"/>
    </source>
</evidence>